<keyword evidence="8 9" id="KW-0807">Transducer</keyword>
<dbReference type="PANTHER" id="PTHR22752">
    <property type="entry name" value="G PROTEIN-COUPLED RECEPTOR"/>
    <property type="match status" value="1"/>
</dbReference>
<evidence type="ECO:0000256" key="10">
    <source>
        <dbReference type="SAM" id="Phobius"/>
    </source>
</evidence>
<dbReference type="CDD" id="cd00637">
    <property type="entry name" value="7tm_classA_rhodopsin-like"/>
    <property type="match status" value="1"/>
</dbReference>
<dbReference type="Gene3D" id="1.20.1070.10">
    <property type="entry name" value="Rhodopsin 7-helix transmembrane proteins"/>
    <property type="match status" value="1"/>
</dbReference>
<keyword evidence="2" id="KW-1003">Cell membrane</keyword>
<dbReference type="PANTHER" id="PTHR22752:SF1">
    <property type="entry name" value="G-PROTEIN COUPLED RECEPTOR 176"/>
    <property type="match status" value="1"/>
</dbReference>
<comment type="subcellular location">
    <subcellularLocation>
        <location evidence="1">Cell membrane</location>
        <topology evidence="1">Multi-pass membrane protein</topology>
    </subcellularLocation>
</comment>
<keyword evidence="5 9" id="KW-0297">G-protein coupled receptor</keyword>
<evidence type="ECO:0000256" key="3">
    <source>
        <dbReference type="ARBA" id="ARBA00022692"/>
    </source>
</evidence>
<dbReference type="PROSITE" id="PS50262">
    <property type="entry name" value="G_PROTEIN_RECEP_F1_2"/>
    <property type="match status" value="1"/>
</dbReference>
<dbReference type="KEGG" id="nve:5498057"/>
<evidence type="ECO:0000256" key="1">
    <source>
        <dbReference type="ARBA" id="ARBA00004651"/>
    </source>
</evidence>
<feature type="transmembrane region" description="Helical" evidence="10">
    <location>
        <begin position="125"/>
        <end position="145"/>
    </location>
</feature>
<dbReference type="PhylomeDB" id="A7T8F8"/>
<dbReference type="PROSITE" id="PS00237">
    <property type="entry name" value="G_PROTEIN_RECEP_F1_1"/>
    <property type="match status" value="1"/>
</dbReference>
<name>A7T8F8_NEMVE</name>
<dbReference type="HOGENOM" id="CLU_1405752_0_0_1"/>
<feature type="transmembrane region" description="Helical" evidence="10">
    <location>
        <begin position="16"/>
        <end position="38"/>
    </location>
</feature>
<feature type="non-terminal residue" evidence="12">
    <location>
        <position position="195"/>
    </location>
</feature>
<dbReference type="GO" id="GO:0005886">
    <property type="term" value="C:plasma membrane"/>
    <property type="evidence" value="ECO:0007669"/>
    <property type="project" value="UniProtKB-SubCell"/>
</dbReference>
<evidence type="ECO:0000256" key="6">
    <source>
        <dbReference type="ARBA" id="ARBA00023136"/>
    </source>
</evidence>
<feature type="transmembrane region" description="Helical" evidence="10">
    <location>
        <begin position="50"/>
        <end position="74"/>
    </location>
</feature>
<evidence type="ECO:0000256" key="8">
    <source>
        <dbReference type="ARBA" id="ARBA00023224"/>
    </source>
</evidence>
<gene>
    <name evidence="12" type="ORF">NEMVEDRAFT_v1g223782</name>
</gene>
<dbReference type="EMBL" id="DS472679">
    <property type="protein sequence ID" value="EDO27729.1"/>
    <property type="molecule type" value="Genomic_DNA"/>
</dbReference>
<comment type="similarity">
    <text evidence="9">Belongs to the G-protein coupled receptor 1 family.</text>
</comment>
<dbReference type="SUPFAM" id="SSF81321">
    <property type="entry name" value="Family A G protein-coupled receptor-like"/>
    <property type="match status" value="1"/>
</dbReference>
<proteinExistence type="inferred from homology"/>
<dbReference type="InterPro" id="IPR017452">
    <property type="entry name" value="GPCR_Rhodpsn_7TM"/>
</dbReference>
<evidence type="ECO:0000256" key="7">
    <source>
        <dbReference type="ARBA" id="ARBA00023170"/>
    </source>
</evidence>
<evidence type="ECO:0000313" key="12">
    <source>
        <dbReference type="EMBL" id="EDO27729.1"/>
    </source>
</evidence>
<dbReference type="GO" id="GO:0004930">
    <property type="term" value="F:G protein-coupled receptor activity"/>
    <property type="evidence" value="ECO:0000318"/>
    <property type="project" value="GO_Central"/>
</dbReference>
<evidence type="ECO:0000256" key="9">
    <source>
        <dbReference type="RuleBase" id="RU000688"/>
    </source>
</evidence>
<keyword evidence="13" id="KW-1185">Reference proteome</keyword>
<dbReference type="Proteomes" id="UP000001593">
    <property type="component" value="Unassembled WGS sequence"/>
</dbReference>
<dbReference type="AlphaFoldDB" id="A7T8F8"/>
<feature type="transmembrane region" description="Helical" evidence="10">
    <location>
        <begin position="94"/>
        <end position="113"/>
    </location>
</feature>
<keyword evidence="4 10" id="KW-1133">Transmembrane helix</keyword>
<evidence type="ECO:0000313" key="13">
    <source>
        <dbReference type="Proteomes" id="UP000001593"/>
    </source>
</evidence>
<sequence>MSGEGTSVTTITTTNVVLVSVIALLAIAGNVSIVFVYFKNYKRRTVTNTMFLNMCVIDLFSALSDIAFYIVAGLLPSLKASYAFCRASLFFDHLLKIATVLCMTGVAVERYFSLARLTHRRLTRVNAGLVILWVWAQATTAFMPWDLLDDQPRAEDEILQICGSIPRVFAPGLQIESMNFALAVLCIYLPFAAFV</sequence>
<evidence type="ECO:0000256" key="5">
    <source>
        <dbReference type="ARBA" id="ARBA00023040"/>
    </source>
</evidence>
<dbReference type="InterPro" id="IPR000276">
    <property type="entry name" value="GPCR_Rhodpsn"/>
</dbReference>
<accession>A7T8F8</accession>
<organism evidence="12 13">
    <name type="scientific">Nematostella vectensis</name>
    <name type="common">Starlet sea anemone</name>
    <dbReference type="NCBI Taxonomy" id="45351"/>
    <lineage>
        <taxon>Eukaryota</taxon>
        <taxon>Metazoa</taxon>
        <taxon>Cnidaria</taxon>
        <taxon>Anthozoa</taxon>
        <taxon>Hexacorallia</taxon>
        <taxon>Actiniaria</taxon>
        <taxon>Edwardsiidae</taxon>
        <taxon>Nematostella</taxon>
    </lineage>
</organism>
<protein>
    <recommendedName>
        <fullName evidence="11">G-protein coupled receptors family 1 profile domain-containing protein</fullName>
    </recommendedName>
</protein>
<keyword evidence="7 9" id="KW-0675">Receptor</keyword>
<dbReference type="InParanoid" id="A7T8F8"/>
<evidence type="ECO:0000256" key="4">
    <source>
        <dbReference type="ARBA" id="ARBA00022989"/>
    </source>
</evidence>
<reference evidence="12 13" key="1">
    <citation type="journal article" date="2007" name="Science">
        <title>Sea anemone genome reveals ancestral eumetazoan gene repertoire and genomic organization.</title>
        <authorList>
            <person name="Putnam N.H."/>
            <person name="Srivastava M."/>
            <person name="Hellsten U."/>
            <person name="Dirks B."/>
            <person name="Chapman J."/>
            <person name="Salamov A."/>
            <person name="Terry A."/>
            <person name="Shapiro H."/>
            <person name="Lindquist E."/>
            <person name="Kapitonov V.V."/>
            <person name="Jurka J."/>
            <person name="Genikhovich G."/>
            <person name="Grigoriev I.V."/>
            <person name="Lucas S.M."/>
            <person name="Steele R.E."/>
            <person name="Finnerty J.R."/>
            <person name="Technau U."/>
            <person name="Martindale M.Q."/>
            <person name="Rokhsar D.S."/>
        </authorList>
    </citation>
    <scope>NUCLEOTIDE SEQUENCE [LARGE SCALE GENOMIC DNA]</scope>
    <source>
        <strain evidence="13">CH2 X CH6</strain>
    </source>
</reference>
<dbReference type="GO" id="GO:0007186">
    <property type="term" value="P:G protein-coupled receptor signaling pathway"/>
    <property type="evidence" value="ECO:0000318"/>
    <property type="project" value="GO_Central"/>
</dbReference>
<dbReference type="PRINTS" id="PR00237">
    <property type="entry name" value="GPCRRHODOPSN"/>
</dbReference>
<evidence type="ECO:0000256" key="2">
    <source>
        <dbReference type="ARBA" id="ARBA00022475"/>
    </source>
</evidence>
<keyword evidence="6 10" id="KW-0472">Membrane</keyword>
<keyword evidence="3 9" id="KW-0812">Transmembrane</keyword>
<evidence type="ECO:0000259" key="11">
    <source>
        <dbReference type="PROSITE" id="PS50262"/>
    </source>
</evidence>
<feature type="domain" description="G-protein coupled receptors family 1 profile" evidence="11">
    <location>
        <begin position="29"/>
        <end position="195"/>
    </location>
</feature>
<feature type="transmembrane region" description="Helical" evidence="10">
    <location>
        <begin position="177"/>
        <end position="194"/>
    </location>
</feature>
<dbReference type="Pfam" id="PF00001">
    <property type="entry name" value="7tm_1"/>
    <property type="match status" value="1"/>
</dbReference>